<dbReference type="GO" id="GO:0015990">
    <property type="term" value="P:electron transport coupled proton transport"/>
    <property type="evidence" value="ECO:0007669"/>
    <property type="project" value="TreeGrafter"/>
</dbReference>
<keyword evidence="10" id="KW-0249">Electron transport</keyword>
<gene>
    <name evidence="21" type="primary">ND5</name>
</gene>
<feature type="transmembrane region" description="Helical" evidence="17">
    <location>
        <begin position="416"/>
        <end position="442"/>
    </location>
</feature>
<keyword evidence="12 17" id="KW-0520">NAD</keyword>
<feature type="transmembrane region" description="Helical" evidence="17">
    <location>
        <begin position="454"/>
        <end position="477"/>
    </location>
</feature>
<evidence type="ECO:0000259" key="18">
    <source>
        <dbReference type="Pfam" id="PF00361"/>
    </source>
</evidence>
<feature type="domain" description="NADH dehydrogenase subunit 5 C-terminal" evidence="20">
    <location>
        <begin position="391"/>
        <end position="567"/>
    </location>
</feature>
<keyword evidence="7 17" id="KW-0812">Transmembrane</keyword>
<evidence type="ECO:0000256" key="7">
    <source>
        <dbReference type="ARBA" id="ARBA00022692"/>
    </source>
</evidence>
<dbReference type="Pfam" id="PF06455">
    <property type="entry name" value="NADH5_C"/>
    <property type="match status" value="1"/>
</dbReference>
<comment type="catalytic activity">
    <reaction evidence="16 17">
        <text>a ubiquinone + NADH + 5 H(+)(in) = a ubiquinol + NAD(+) + 4 H(+)(out)</text>
        <dbReference type="Rhea" id="RHEA:29091"/>
        <dbReference type="Rhea" id="RHEA-COMP:9565"/>
        <dbReference type="Rhea" id="RHEA-COMP:9566"/>
        <dbReference type="ChEBI" id="CHEBI:15378"/>
        <dbReference type="ChEBI" id="CHEBI:16389"/>
        <dbReference type="ChEBI" id="CHEBI:17976"/>
        <dbReference type="ChEBI" id="CHEBI:57540"/>
        <dbReference type="ChEBI" id="CHEBI:57945"/>
        <dbReference type="EC" id="7.1.1.2"/>
    </reaction>
</comment>
<feature type="transmembrane region" description="Helical" evidence="17">
    <location>
        <begin position="489"/>
        <end position="510"/>
    </location>
</feature>
<evidence type="ECO:0000256" key="3">
    <source>
        <dbReference type="ARBA" id="ARBA00012944"/>
    </source>
</evidence>
<feature type="transmembrane region" description="Helical" evidence="17">
    <location>
        <begin position="376"/>
        <end position="396"/>
    </location>
</feature>
<keyword evidence="5 17" id="KW-0813">Transport</keyword>
<dbReference type="EC" id="7.1.1.2" evidence="3 17"/>
<dbReference type="AlphaFoldDB" id="A0A6B9IPH9"/>
<comment type="function">
    <text evidence="1">Core subunit of the mitochondrial membrane respiratory chain NADH dehydrogenase (Complex I) that is believed to belong to the minimal assembly required for catalysis. Complex I functions in the transfer of electrons from NADH to the respiratory chain. The immediate electron acceptor for the enzyme is believed to be ubiquinone.</text>
</comment>
<evidence type="ECO:0000259" key="19">
    <source>
        <dbReference type="Pfam" id="PF00662"/>
    </source>
</evidence>
<evidence type="ECO:0000259" key="20">
    <source>
        <dbReference type="Pfam" id="PF06455"/>
    </source>
</evidence>
<keyword evidence="6" id="KW-0679">Respiratory chain</keyword>
<feature type="transmembrane region" description="Helical" evidence="17">
    <location>
        <begin position="114"/>
        <end position="133"/>
    </location>
</feature>
<evidence type="ECO:0000256" key="14">
    <source>
        <dbReference type="ARBA" id="ARBA00023128"/>
    </source>
</evidence>
<proteinExistence type="inferred from homology"/>
<reference evidence="21" key="1">
    <citation type="journal article" date="2019" name="Diversity">
        <title>Mitochondrial Genome Diversity in Collembola: Phylogeny, Dating and Gene Order.</title>
        <authorList>
            <person name="Leo C."/>
            <person name="Carapelli A."/>
            <person name="Cicconardi F."/>
            <person name="Frati F."/>
            <person name="Nardi F."/>
        </authorList>
    </citation>
    <scope>NUCLEOTIDE SEQUENCE</scope>
</reference>
<evidence type="ECO:0000256" key="9">
    <source>
        <dbReference type="ARBA" id="ARBA00022967"/>
    </source>
</evidence>
<organism evidence="21">
    <name type="scientific">Neelus murinus</name>
    <dbReference type="NCBI Taxonomy" id="1348065"/>
    <lineage>
        <taxon>Eukaryota</taxon>
        <taxon>Metazoa</taxon>
        <taxon>Ecdysozoa</taxon>
        <taxon>Arthropoda</taxon>
        <taxon>Hexapoda</taxon>
        <taxon>Collembola</taxon>
        <taxon>Neelipleona</taxon>
        <taxon>Neelidae</taxon>
        <taxon>Neelus</taxon>
    </lineage>
</organism>
<protein>
    <recommendedName>
        <fullName evidence="4 17">NADH-ubiquinone oxidoreductase chain 5</fullName>
        <ecNumber evidence="3 17">7.1.1.2</ecNumber>
    </recommendedName>
</protein>
<evidence type="ECO:0000256" key="16">
    <source>
        <dbReference type="ARBA" id="ARBA00049551"/>
    </source>
</evidence>
<dbReference type="InterPro" id="IPR010934">
    <property type="entry name" value="NADH_DH_su5_C"/>
</dbReference>
<feature type="transmembrane region" description="Helical" evidence="17">
    <location>
        <begin position="37"/>
        <end position="56"/>
    </location>
</feature>
<sequence length="568" mass="61888">MKHCRLIGIYLGILLLLGGLSFFIWGASYLILSKVVFLEFILFRIGGVEVIFLMLFDWISLLFLSVVTLISGLVMLYSVIYMMGDSNFYRFMLTIFLFVFSMGLLIISPNLVSLLLGWDGLGLVSYCLVIYYQGFKSSAAGLLTVLSNRVGDVALLLAIAWMVNFGGWGFVHLSVMIGSQDIQFLLGLVTLAAMTKSAQIPFSAWLPAAMAAPTPVSSLVHSSTLVTAGVYLLIRFNTLIGGSNLLLVTSLMTMFMAGISACFEMDFKSVIALSTLSQLGVMMYSISLYMGDLAFFHLLTHALFKSLLFLCAGLFIHSLMSLQGVSMIGGVMKSFPLTSTLFVGASLCLCGFPFLSGFYSKDMIIEGAVAQEIGGWVWLIMYISMGLTLIYSVRLINMLMLSGHGVVKMGGGVDESLMVCPMTVLFILSVFMGEFMSGFYFCPSVSYFSDSGKMFIQLVLLISFGASLMMFSGELYLGSKGVLGAQISWFFWGMWLLPQLSVLLVSSLKIGSSLISGMDQGWVELFGAQGLSSSVGVWSRVMDLGGFKGVSIGLMAFLLILLVVFMVK</sequence>
<feature type="transmembrane region" description="Helical" evidence="17">
    <location>
        <begin position="7"/>
        <end position="31"/>
    </location>
</feature>
<keyword evidence="13 17" id="KW-0830">Ubiquinone</keyword>
<feature type="transmembrane region" description="Helical" evidence="17">
    <location>
        <begin position="302"/>
        <end position="322"/>
    </location>
</feature>
<accession>A0A6B9IPH9</accession>
<evidence type="ECO:0000256" key="2">
    <source>
        <dbReference type="ARBA" id="ARBA00004448"/>
    </source>
</evidence>
<geneLocation type="mitochondrion" evidence="21"/>
<evidence type="ECO:0000256" key="1">
    <source>
        <dbReference type="ARBA" id="ARBA00003257"/>
    </source>
</evidence>
<evidence type="ECO:0000256" key="11">
    <source>
        <dbReference type="ARBA" id="ARBA00022989"/>
    </source>
</evidence>
<evidence type="ECO:0000256" key="6">
    <source>
        <dbReference type="ARBA" id="ARBA00022660"/>
    </source>
</evidence>
<evidence type="ECO:0000256" key="17">
    <source>
        <dbReference type="RuleBase" id="RU003404"/>
    </source>
</evidence>
<evidence type="ECO:0000256" key="12">
    <source>
        <dbReference type="ARBA" id="ARBA00023027"/>
    </source>
</evidence>
<feature type="transmembrane region" description="Helical" evidence="17">
    <location>
        <begin position="269"/>
        <end position="290"/>
    </location>
</feature>
<evidence type="ECO:0000256" key="5">
    <source>
        <dbReference type="ARBA" id="ARBA00022448"/>
    </source>
</evidence>
<feature type="transmembrane region" description="Helical" evidence="17">
    <location>
        <begin position="61"/>
        <end position="82"/>
    </location>
</feature>
<evidence type="ECO:0000256" key="8">
    <source>
        <dbReference type="ARBA" id="ARBA00022792"/>
    </source>
</evidence>
<dbReference type="PRINTS" id="PR01434">
    <property type="entry name" value="NADHDHGNASE5"/>
</dbReference>
<dbReference type="GO" id="GO:0005743">
    <property type="term" value="C:mitochondrial inner membrane"/>
    <property type="evidence" value="ECO:0007669"/>
    <property type="project" value="UniProtKB-SubCell"/>
</dbReference>
<feature type="transmembrane region" description="Helical" evidence="17">
    <location>
        <begin position="88"/>
        <end position="107"/>
    </location>
</feature>
<keyword evidence="8" id="KW-0999">Mitochondrion inner membrane</keyword>
<dbReference type="EMBL" id="MH155200">
    <property type="protein sequence ID" value="QGZ08866.1"/>
    <property type="molecule type" value="Genomic_DNA"/>
</dbReference>
<feature type="domain" description="NADH:quinone oxidoreductase/Mrp antiporter transmembrane" evidence="18">
    <location>
        <begin position="108"/>
        <end position="384"/>
    </location>
</feature>
<comment type="subcellular location">
    <subcellularLocation>
        <location evidence="2">Mitochondrion inner membrane</location>
        <topology evidence="2">Multi-pass membrane protein</topology>
    </subcellularLocation>
</comment>
<dbReference type="GO" id="GO:0042773">
    <property type="term" value="P:ATP synthesis coupled electron transport"/>
    <property type="evidence" value="ECO:0007669"/>
    <property type="project" value="InterPro"/>
</dbReference>
<comment type="similarity">
    <text evidence="17">Belongs to the complex I subunit 5 family.</text>
</comment>
<dbReference type="InterPro" id="IPR001516">
    <property type="entry name" value="Proton_antipo_N"/>
</dbReference>
<dbReference type="GO" id="GO:0008137">
    <property type="term" value="F:NADH dehydrogenase (ubiquinone) activity"/>
    <property type="evidence" value="ECO:0007669"/>
    <property type="project" value="UniProtKB-EC"/>
</dbReference>
<evidence type="ECO:0000256" key="13">
    <source>
        <dbReference type="ARBA" id="ARBA00023075"/>
    </source>
</evidence>
<evidence type="ECO:0000313" key="21">
    <source>
        <dbReference type="EMBL" id="QGZ08866.1"/>
    </source>
</evidence>
<feature type="domain" description="NADH-Ubiquinone oxidoreductase (complex I) chain 5 N-terminal" evidence="19">
    <location>
        <begin position="44"/>
        <end position="92"/>
    </location>
</feature>
<feature type="transmembrane region" description="Helical" evidence="17">
    <location>
        <begin position="547"/>
        <end position="567"/>
    </location>
</feature>
<name>A0A6B9IPH9_9HEXA</name>
<dbReference type="PANTHER" id="PTHR42829:SF2">
    <property type="entry name" value="NADH-UBIQUINONE OXIDOREDUCTASE CHAIN 5"/>
    <property type="match status" value="1"/>
</dbReference>
<evidence type="ECO:0000256" key="10">
    <source>
        <dbReference type="ARBA" id="ARBA00022982"/>
    </source>
</evidence>
<dbReference type="Pfam" id="PF00662">
    <property type="entry name" value="Proton_antipo_N"/>
    <property type="match status" value="1"/>
</dbReference>
<keyword evidence="9" id="KW-1278">Translocase</keyword>
<keyword evidence="14 17" id="KW-0496">Mitochondrion</keyword>
<keyword evidence="15 17" id="KW-0472">Membrane</keyword>
<dbReference type="GO" id="GO:0003954">
    <property type="term" value="F:NADH dehydrogenase activity"/>
    <property type="evidence" value="ECO:0007669"/>
    <property type="project" value="TreeGrafter"/>
</dbReference>
<dbReference type="PANTHER" id="PTHR42829">
    <property type="entry name" value="NADH-UBIQUINONE OXIDOREDUCTASE CHAIN 5"/>
    <property type="match status" value="1"/>
</dbReference>
<keyword evidence="11 17" id="KW-1133">Transmembrane helix</keyword>
<comment type="function">
    <text evidence="17">Core subunit of the mitochondrial membrane respiratory chain NADH dehydrogenase (Complex I) which catalyzes electron transfer from NADH through the respiratory chain, using ubiquinone as an electron acceptor. Essential for the catalytic activity and assembly of complex I.</text>
</comment>
<dbReference type="InterPro" id="IPR001750">
    <property type="entry name" value="ND/Mrp_TM"/>
</dbReference>
<evidence type="ECO:0000256" key="15">
    <source>
        <dbReference type="ARBA" id="ARBA00023136"/>
    </source>
</evidence>
<dbReference type="InterPro" id="IPR003945">
    <property type="entry name" value="NU5C-like"/>
</dbReference>
<dbReference type="Pfam" id="PF00361">
    <property type="entry name" value="Proton_antipo_M"/>
    <property type="match status" value="1"/>
</dbReference>
<feature type="transmembrane region" description="Helical" evidence="17">
    <location>
        <begin position="184"/>
        <end position="206"/>
    </location>
</feature>
<evidence type="ECO:0000256" key="4">
    <source>
        <dbReference type="ARBA" id="ARBA00021096"/>
    </source>
</evidence>
<feature type="transmembrane region" description="Helical" evidence="17">
    <location>
        <begin position="334"/>
        <end position="355"/>
    </location>
</feature>
<feature type="transmembrane region" description="Helical" evidence="17">
    <location>
        <begin position="153"/>
        <end position="177"/>
    </location>
</feature>